<accession>A0A7W6RRM6</accession>
<gene>
    <name evidence="1" type="ORF">GGE12_004472</name>
</gene>
<dbReference type="RefSeq" id="WP_376773773.1">
    <property type="nucleotide sequence ID" value="NZ_JACIGM010000009.1"/>
</dbReference>
<comment type="caution">
    <text evidence="1">The sequence shown here is derived from an EMBL/GenBank/DDBJ whole genome shotgun (WGS) entry which is preliminary data.</text>
</comment>
<organism evidence="1 2">
    <name type="scientific">Rhizobium mongolense</name>
    <dbReference type="NCBI Taxonomy" id="57676"/>
    <lineage>
        <taxon>Bacteria</taxon>
        <taxon>Pseudomonadati</taxon>
        <taxon>Pseudomonadota</taxon>
        <taxon>Alphaproteobacteria</taxon>
        <taxon>Hyphomicrobiales</taxon>
        <taxon>Rhizobiaceae</taxon>
        <taxon>Rhizobium/Agrobacterium group</taxon>
        <taxon>Rhizobium</taxon>
    </lineage>
</organism>
<sequence>MELDANDRLKVGSPDAHLDALLQVFGHVTHRSRRQHAVFDADLIAVRNVLGPSVPIFKSNSS</sequence>
<evidence type="ECO:0000313" key="1">
    <source>
        <dbReference type="EMBL" id="MBB4276675.1"/>
    </source>
</evidence>
<reference evidence="1 2" key="1">
    <citation type="submission" date="2020-08" db="EMBL/GenBank/DDBJ databases">
        <title>Genomic Encyclopedia of Type Strains, Phase IV (KMG-V): Genome sequencing to study the core and pangenomes of soil and plant-associated prokaryotes.</title>
        <authorList>
            <person name="Whitman W."/>
        </authorList>
    </citation>
    <scope>NUCLEOTIDE SEQUENCE [LARGE SCALE GENOMIC DNA]</scope>
    <source>
        <strain evidence="1 2">SEMIA 402</strain>
    </source>
</reference>
<dbReference type="AlphaFoldDB" id="A0A7W6RRM6"/>
<name>A0A7W6RRM6_9HYPH</name>
<dbReference type="EMBL" id="JACIGM010000009">
    <property type="protein sequence ID" value="MBB4276675.1"/>
    <property type="molecule type" value="Genomic_DNA"/>
</dbReference>
<evidence type="ECO:0000313" key="2">
    <source>
        <dbReference type="Proteomes" id="UP000533641"/>
    </source>
</evidence>
<proteinExistence type="predicted"/>
<dbReference type="Proteomes" id="UP000533641">
    <property type="component" value="Unassembled WGS sequence"/>
</dbReference>
<protein>
    <submittedName>
        <fullName evidence="1">Uncharacterized protein</fullName>
    </submittedName>
</protein>